<protein>
    <recommendedName>
        <fullName evidence="4">DNA mismatch repair protein MutL</fullName>
    </recommendedName>
</protein>
<dbReference type="Pfam" id="PF08676">
    <property type="entry name" value="MutL_C"/>
    <property type="match status" value="1"/>
</dbReference>
<keyword evidence="7" id="KW-0255">Endonuclease</keyword>
<dbReference type="InterPro" id="IPR014790">
    <property type="entry name" value="MutL_C"/>
</dbReference>
<dbReference type="InterPro" id="IPR014762">
    <property type="entry name" value="DNA_mismatch_repair_CS"/>
</dbReference>
<dbReference type="SUPFAM" id="SSF118116">
    <property type="entry name" value="DNA mismatch repair protein MutL"/>
    <property type="match status" value="1"/>
</dbReference>
<dbReference type="InterPro" id="IPR020568">
    <property type="entry name" value="Ribosomal_Su5_D2-typ_SF"/>
</dbReference>
<dbReference type="FunFam" id="3.30.565.10:FF:000003">
    <property type="entry name" value="DNA mismatch repair endonuclease MutL"/>
    <property type="match status" value="1"/>
</dbReference>
<dbReference type="GO" id="GO:0016887">
    <property type="term" value="F:ATP hydrolysis activity"/>
    <property type="evidence" value="ECO:0007669"/>
    <property type="project" value="InterPro"/>
</dbReference>
<dbReference type="GO" id="GO:0032300">
    <property type="term" value="C:mismatch repair complex"/>
    <property type="evidence" value="ECO:0007669"/>
    <property type="project" value="InterPro"/>
</dbReference>
<evidence type="ECO:0000256" key="2">
    <source>
        <dbReference type="ARBA" id="ARBA00022763"/>
    </source>
</evidence>
<dbReference type="GO" id="GO:0140664">
    <property type="term" value="F:ATP-dependent DNA damage sensor activity"/>
    <property type="evidence" value="ECO:0007669"/>
    <property type="project" value="InterPro"/>
</dbReference>
<dbReference type="InterPro" id="IPR038973">
    <property type="entry name" value="MutL/Mlh/Pms-like"/>
</dbReference>
<dbReference type="PROSITE" id="PS00058">
    <property type="entry name" value="DNA_MISMATCH_REPAIR_1"/>
    <property type="match status" value="1"/>
</dbReference>
<gene>
    <name evidence="4 7" type="primary">mutL</name>
    <name evidence="7" type="ORF">ELD05_05920</name>
</gene>
<dbReference type="PANTHER" id="PTHR10073:SF12">
    <property type="entry name" value="DNA MISMATCH REPAIR PROTEIN MLH1"/>
    <property type="match status" value="1"/>
</dbReference>
<evidence type="ECO:0000313" key="7">
    <source>
        <dbReference type="EMBL" id="AZT90211.1"/>
    </source>
</evidence>
<feature type="domain" description="DNA mismatch repair protein S5" evidence="6">
    <location>
        <begin position="209"/>
        <end position="327"/>
    </location>
</feature>
<dbReference type="HAMAP" id="MF_00149">
    <property type="entry name" value="DNA_mis_repair"/>
    <property type="match status" value="1"/>
</dbReference>
<dbReference type="CDD" id="cd00782">
    <property type="entry name" value="MutL_Trans"/>
    <property type="match status" value="1"/>
</dbReference>
<dbReference type="EMBL" id="CP034791">
    <property type="protein sequence ID" value="AZT90211.1"/>
    <property type="molecule type" value="Genomic_DNA"/>
</dbReference>
<organism evidence="7 8">
    <name type="scientific">Caldicellulosiruptor changbaiensis</name>
    <dbReference type="NCBI Taxonomy" id="1222016"/>
    <lineage>
        <taxon>Bacteria</taxon>
        <taxon>Bacillati</taxon>
        <taxon>Bacillota</taxon>
        <taxon>Bacillota incertae sedis</taxon>
        <taxon>Caldicellulosiruptorales</taxon>
        <taxon>Caldicellulosiruptoraceae</taxon>
        <taxon>Caldicellulosiruptor</taxon>
    </lineage>
</organism>
<dbReference type="InterPro" id="IPR013507">
    <property type="entry name" value="DNA_mismatch_S5_2-like"/>
</dbReference>
<dbReference type="Proteomes" id="UP000282930">
    <property type="component" value="Chromosome"/>
</dbReference>
<accession>A0A3T0D559</accession>
<keyword evidence="7" id="KW-0378">Hydrolase</keyword>
<proteinExistence type="inferred from homology"/>
<dbReference type="InterPro" id="IPR014721">
    <property type="entry name" value="Ribsml_uS5_D2-typ_fold_subgr"/>
</dbReference>
<dbReference type="GO" id="GO:0030983">
    <property type="term" value="F:mismatched DNA binding"/>
    <property type="evidence" value="ECO:0007669"/>
    <property type="project" value="InterPro"/>
</dbReference>
<dbReference type="GO" id="GO:0004519">
    <property type="term" value="F:endonuclease activity"/>
    <property type="evidence" value="ECO:0007669"/>
    <property type="project" value="UniProtKB-KW"/>
</dbReference>
<dbReference type="AlphaFoldDB" id="A0A3T0D559"/>
<dbReference type="SMART" id="SM01340">
    <property type="entry name" value="DNA_mis_repair"/>
    <property type="match status" value="1"/>
</dbReference>
<dbReference type="SUPFAM" id="SSF55874">
    <property type="entry name" value="ATPase domain of HSP90 chaperone/DNA topoisomerase II/histidine kinase"/>
    <property type="match status" value="1"/>
</dbReference>
<dbReference type="Pfam" id="PF01119">
    <property type="entry name" value="DNA_mis_repair"/>
    <property type="match status" value="1"/>
</dbReference>
<evidence type="ECO:0000256" key="1">
    <source>
        <dbReference type="ARBA" id="ARBA00006082"/>
    </source>
</evidence>
<comment type="similarity">
    <text evidence="1 4">Belongs to the DNA mismatch repair MutL/HexB family.</text>
</comment>
<keyword evidence="2 4" id="KW-0227">DNA damage</keyword>
<keyword evidence="3 4" id="KW-0234">DNA repair</keyword>
<dbReference type="CDD" id="cd16926">
    <property type="entry name" value="HATPase_MutL-MLH-PMS-like"/>
    <property type="match status" value="1"/>
</dbReference>
<feature type="domain" description="MutL C-terminal dimerisation" evidence="5">
    <location>
        <begin position="412"/>
        <end position="555"/>
    </location>
</feature>
<dbReference type="PANTHER" id="PTHR10073">
    <property type="entry name" value="DNA MISMATCH REPAIR PROTEIN MLH, PMS, MUTL"/>
    <property type="match status" value="1"/>
</dbReference>
<dbReference type="InterPro" id="IPR042120">
    <property type="entry name" value="MutL_C_dimsub"/>
</dbReference>
<dbReference type="InterPro" id="IPR002099">
    <property type="entry name" value="MutL/Mlh/PMS"/>
</dbReference>
<dbReference type="Gene3D" id="3.30.1370.100">
    <property type="entry name" value="MutL, C-terminal domain, regulatory subdomain"/>
    <property type="match status" value="1"/>
</dbReference>
<evidence type="ECO:0000259" key="5">
    <source>
        <dbReference type="SMART" id="SM00853"/>
    </source>
</evidence>
<sequence>MRELNRLSEEITHILAAGEVVERPASCLKEVIENSIDAGASLIDIKLEKGGIKKIEVYDNGKGIHSDDIEYVFERHTTSKIKSVDDIFKITTMGFRGEALCAISSVSKVTLISRHYEQEQGCKVEVEGGKVLSKTIYPFEKGTKITIEDLFYNTPARLKFLKSPSTEQKYCIEVVEKISICYPEISFRMQVDNKRQLFTPGDSKVESAIASVFGSEILKNLIDFSHQEKGLKVWGFFVNPVLSKSTRSGYHFYVNRRFIRSKLLSTCIDEAFKNSILTGRFPIVFLFIEINPVDIDVNVHPAKLEIKFRDERYVYNTVYKTVSSALQSEKMIPKPTLDSLYLPQTLQDVKMVKKLWSYTQEQQSEEKAFQENLNEFLKIEEQLDFSKVEVEKESKDVITVFSEEFNVETYKIVGYAFDTYIIVQKEDSLYLIDQHAVHERRLFEVLKEEILQNKIQRQILLSPIIVELPISQKEFVLENVHFFEKLGFEIGDFGKNEIVVRTYPLLFKSAVDKFFIGDIIEMIYNESVAEGITHFSEELLKKIACRAAVKGNMNISDLEKEEIVKLVLVEKKIFNCPHGRPVVVEIQKRDIEKMFKRIV</sequence>
<dbReference type="SMART" id="SM00853">
    <property type="entry name" value="MutL_C"/>
    <property type="match status" value="1"/>
</dbReference>
<dbReference type="InterPro" id="IPR036890">
    <property type="entry name" value="HATPase_C_sf"/>
</dbReference>
<dbReference type="Gene3D" id="3.30.230.10">
    <property type="match status" value="1"/>
</dbReference>
<dbReference type="RefSeq" id="WP_127351701.1">
    <property type="nucleotide sequence ID" value="NZ_CP034791.1"/>
</dbReference>
<evidence type="ECO:0000313" key="8">
    <source>
        <dbReference type="Proteomes" id="UP000282930"/>
    </source>
</evidence>
<dbReference type="GO" id="GO:0006298">
    <property type="term" value="P:mismatch repair"/>
    <property type="evidence" value="ECO:0007669"/>
    <property type="project" value="UniProtKB-UniRule"/>
</dbReference>
<keyword evidence="7" id="KW-0540">Nuclease</keyword>
<dbReference type="InterPro" id="IPR042121">
    <property type="entry name" value="MutL_C_regsub"/>
</dbReference>
<dbReference type="Gene3D" id="3.30.565.10">
    <property type="entry name" value="Histidine kinase-like ATPase, C-terminal domain"/>
    <property type="match status" value="1"/>
</dbReference>
<dbReference type="Pfam" id="PF13589">
    <property type="entry name" value="HATPase_c_3"/>
    <property type="match status" value="1"/>
</dbReference>
<evidence type="ECO:0000256" key="3">
    <source>
        <dbReference type="ARBA" id="ARBA00023204"/>
    </source>
</evidence>
<reference evidence="7 8" key="1">
    <citation type="submission" date="2018-12" db="EMBL/GenBank/DDBJ databases">
        <title>Genome sequence from the cellulolytic species, Caldicellulosiruptor changbaiensis.</title>
        <authorList>
            <person name="Blumer-Schuette S.E."/>
            <person name="Mendoza C."/>
        </authorList>
    </citation>
    <scope>NUCLEOTIDE SEQUENCE [LARGE SCALE GENOMIC DNA]</scope>
    <source>
        <strain evidence="7 8">CBS-Z</strain>
    </source>
</reference>
<evidence type="ECO:0000256" key="4">
    <source>
        <dbReference type="HAMAP-Rule" id="MF_00149"/>
    </source>
</evidence>
<name>A0A3T0D559_9FIRM</name>
<dbReference type="SUPFAM" id="SSF54211">
    <property type="entry name" value="Ribosomal protein S5 domain 2-like"/>
    <property type="match status" value="1"/>
</dbReference>
<dbReference type="Gene3D" id="3.30.1540.20">
    <property type="entry name" value="MutL, C-terminal domain, dimerisation subdomain"/>
    <property type="match status" value="1"/>
</dbReference>
<dbReference type="NCBIfam" id="TIGR00585">
    <property type="entry name" value="mutl"/>
    <property type="match status" value="1"/>
</dbReference>
<dbReference type="InterPro" id="IPR020667">
    <property type="entry name" value="DNA_mismatch_repair_MutL"/>
</dbReference>
<keyword evidence="8" id="KW-1185">Reference proteome</keyword>
<dbReference type="InterPro" id="IPR037198">
    <property type="entry name" value="MutL_C_sf"/>
</dbReference>
<comment type="function">
    <text evidence="4">This protein is involved in the repair of mismatches in DNA. It is required for dam-dependent methyl-directed DNA mismatch repair. May act as a 'molecular matchmaker', a protein that promotes the formation of a stable complex between two or more DNA-binding proteins in an ATP-dependent manner without itself being part of a final effector complex.</text>
</comment>
<evidence type="ECO:0000259" key="6">
    <source>
        <dbReference type="SMART" id="SM01340"/>
    </source>
</evidence>
<dbReference type="KEGG" id="ccha:ELD05_05920"/>
<dbReference type="GO" id="GO:0005524">
    <property type="term" value="F:ATP binding"/>
    <property type="evidence" value="ECO:0007669"/>
    <property type="project" value="InterPro"/>
</dbReference>